<keyword evidence="2" id="KW-0313">Glucose metabolism</keyword>
<evidence type="ECO:0000313" key="4">
    <source>
        <dbReference type="Proteomes" id="UP001485459"/>
    </source>
</evidence>
<dbReference type="InterPro" id="IPR011048">
    <property type="entry name" value="Haem_d1_sf"/>
</dbReference>
<evidence type="ECO:0000256" key="1">
    <source>
        <dbReference type="ARBA" id="ARBA00005564"/>
    </source>
</evidence>
<dbReference type="PANTHER" id="PTHR30344:SF1">
    <property type="entry name" value="6-PHOSPHOGLUCONOLACTONASE"/>
    <property type="match status" value="1"/>
</dbReference>
<comment type="similarity">
    <text evidence="1">Belongs to the cycloisomerase 2 family.</text>
</comment>
<dbReference type="EC" id="3.1.1.-" evidence="3"/>
<protein>
    <submittedName>
        <fullName evidence="3">Lactonase family protein</fullName>
        <ecNumber evidence="3">3.1.1.-</ecNumber>
    </submittedName>
</protein>
<accession>A0ABZ2YJZ1</accession>
<dbReference type="InterPro" id="IPR019405">
    <property type="entry name" value="Lactonase_7-beta_prop"/>
</dbReference>
<evidence type="ECO:0000256" key="2">
    <source>
        <dbReference type="ARBA" id="ARBA00022526"/>
    </source>
</evidence>
<name>A0ABZ2YJZ1_9BACT</name>
<dbReference type="GO" id="GO:0016787">
    <property type="term" value="F:hydrolase activity"/>
    <property type="evidence" value="ECO:0007669"/>
    <property type="project" value="UniProtKB-KW"/>
</dbReference>
<dbReference type="InterPro" id="IPR015943">
    <property type="entry name" value="WD40/YVTN_repeat-like_dom_sf"/>
</dbReference>
<dbReference type="EMBL" id="CP149822">
    <property type="protein sequence ID" value="WZN40044.1"/>
    <property type="molecule type" value="Genomic_DNA"/>
</dbReference>
<dbReference type="RefSeq" id="WP_341834982.1">
    <property type="nucleotide sequence ID" value="NZ_CP149822.1"/>
</dbReference>
<reference evidence="4" key="1">
    <citation type="submission" date="2024-03" db="EMBL/GenBank/DDBJ databases">
        <title>Chitinophaga horti sp. nov., isolated from garden soil.</title>
        <authorList>
            <person name="Lee D.S."/>
            <person name="Han D.M."/>
            <person name="Baek J.H."/>
            <person name="Choi D.G."/>
            <person name="Jeon J.H."/>
            <person name="Jeon C.O."/>
        </authorList>
    </citation>
    <scope>NUCLEOTIDE SEQUENCE [LARGE SCALE GENOMIC DNA]</scope>
    <source>
        <strain evidence="4">GPA1</strain>
    </source>
</reference>
<dbReference type="Proteomes" id="UP001485459">
    <property type="component" value="Chromosome"/>
</dbReference>
<keyword evidence="2" id="KW-0119">Carbohydrate metabolism</keyword>
<dbReference type="Gene3D" id="2.130.10.10">
    <property type="entry name" value="YVTN repeat-like/Quinoprotein amine dehydrogenase"/>
    <property type="match status" value="1"/>
</dbReference>
<gene>
    <name evidence="3" type="ORF">WJU16_18895</name>
</gene>
<dbReference type="SUPFAM" id="SSF51004">
    <property type="entry name" value="C-terminal (heme d1) domain of cytochrome cd1-nitrite reductase"/>
    <property type="match status" value="1"/>
</dbReference>
<sequence length="350" mass="37112">MKNTFMFVGTYAAASAPGIHTLTPGPQPPYLSPAHTFSGIANPSFLYLSPDNKRLYAVSEVENGSVQAYHIAANGSISPSGAPQPAGNGPCHVTADPQNRHLVVSNYGGGSLTIFPTDPAGIPRPAIQRLHFSGNGPNKKRQEAPHAHSAIFSPDGQFLLAADLGTDRIYIYHYQPSHAQRPLSPAKQPFATTAPGGGPRHMAFSANGRQLFVVLELTGQIQVYDYENGALTPRQTLPATPPGYNGDNPSGADIHLSPDGKFLYTSLRGDVHQIAIFRVTGNGLEPAGHQALPGKEPRNFCLSADGSLLYCALQKSGQIAVFSRNAETGQLTNTGNTVAVQNAVCLQLTR</sequence>
<evidence type="ECO:0000313" key="3">
    <source>
        <dbReference type="EMBL" id="WZN40044.1"/>
    </source>
</evidence>
<dbReference type="PANTHER" id="PTHR30344">
    <property type="entry name" value="6-PHOSPHOGLUCONOLACTONASE-RELATED"/>
    <property type="match status" value="1"/>
</dbReference>
<dbReference type="InterPro" id="IPR050282">
    <property type="entry name" value="Cycloisomerase_2"/>
</dbReference>
<keyword evidence="4" id="KW-1185">Reference proteome</keyword>
<proteinExistence type="inferred from homology"/>
<keyword evidence="3" id="KW-0378">Hydrolase</keyword>
<organism evidence="3 4">
    <name type="scientific">Chitinophaga pollutisoli</name>
    <dbReference type="NCBI Taxonomy" id="3133966"/>
    <lineage>
        <taxon>Bacteria</taxon>
        <taxon>Pseudomonadati</taxon>
        <taxon>Bacteroidota</taxon>
        <taxon>Chitinophagia</taxon>
        <taxon>Chitinophagales</taxon>
        <taxon>Chitinophagaceae</taxon>
        <taxon>Chitinophaga</taxon>
    </lineage>
</organism>
<dbReference type="Pfam" id="PF10282">
    <property type="entry name" value="Lactonase"/>
    <property type="match status" value="1"/>
</dbReference>